<dbReference type="InterPro" id="IPR003593">
    <property type="entry name" value="AAA+_ATPase"/>
</dbReference>
<dbReference type="SUPFAM" id="SSF55021">
    <property type="entry name" value="ACT-like"/>
    <property type="match status" value="1"/>
</dbReference>
<feature type="domain" description="ACT" evidence="14">
    <location>
        <begin position="7"/>
        <end position="80"/>
    </location>
</feature>
<name>A0A8J2UAS3_9GAMM</name>
<dbReference type="PROSITE" id="PS50112">
    <property type="entry name" value="PAS"/>
    <property type="match status" value="1"/>
</dbReference>
<dbReference type="NCBIfam" id="TIGR04381">
    <property type="entry name" value="HTH_TypR"/>
    <property type="match status" value="1"/>
</dbReference>
<sequence>MIERAMRLEVICEDRLGIAEEILSIMVKHGMNLKGIETDVNRNIFLNFRQLEFSELQMLLPEIRRIKGVEDVRTVPFTPSERNTHELNTILKTLPDPVFSLDTRGRIVMVNEAGAIALRSQLEKLEGQSINQFVHGFSFQRWFDDDDVDVRNSKVTMNQRTYLADVLPIRVENEESSEDQQVLAGAVLLMKSTDRLGEQVHAYQKQSGDGFERIYGQSQQMKQVLMQARKMAQLDAPLLIQGETGTGKELLARACHEFSFRDGKPFVALNCASLPDNVAESELFGHGENAFEGAGDAQRGVLEIAAGGTVFLDEIGEMSPSLQAKFLRFLQDGTFRRVGEEDEVKVDVRIICATQKDLPEMVQGGNFREDLYYRLNVLCLVVPPLRERKSDILPLAERFIERFCAQNGRPSAMISKSCRDYMMQYPWPGNVRQLENALYRAISLLEGNELTAEDLQLPSYASGSGYYDQPFEGTLEESVKRFESNLLRRLYPSYPSTRQLARKLGVSHTAIANKLREYGINKKTIT</sequence>
<dbReference type="PROSITE" id="PS50045">
    <property type="entry name" value="SIGMA54_INTERACT_4"/>
    <property type="match status" value="1"/>
</dbReference>
<dbReference type="SMART" id="SM00382">
    <property type="entry name" value="AAA"/>
    <property type="match status" value="1"/>
</dbReference>
<evidence type="ECO:0000256" key="6">
    <source>
        <dbReference type="ARBA" id="ARBA00022840"/>
    </source>
</evidence>
<evidence type="ECO:0000256" key="7">
    <source>
        <dbReference type="ARBA" id="ARBA00023015"/>
    </source>
</evidence>
<dbReference type="GO" id="GO:0006355">
    <property type="term" value="P:regulation of DNA-templated transcription"/>
    <property type="evidence" value="ECO:0007669"/>
    <property type="project" value="InterPro"/>
</dbReference>
<comment type="caution">
    <text evidence="15">The sequence shown here is derived from an EMBL/GenBank/DDBJ whole genome shotgun (WGS) entry which is preliminary data.</text>
</comment>
<dbReference type="Gene3D" id="1.10.10.60">
    <property type="entry name" value="Homeodomain-like"/>
    <property type="match status" value="1"/>
</dbReference>
<dbReference type="InterPro" id="IPR045865">
    <property type="entry name" value="ACT-like_dom_sf"/>
</dbReference>
<dbReference type="Gene3D" id="3.30.450.20">
    <property type="entry name" value="PAS domain"/>
    <property type="match status" value="1"/>
</dbReference>
<feature type="domain" description="Sigma-54 factor interaction" evidence="12">
    <location>
        <begin position="214"/>
        <end position="443"/>
    </location>
</feature>
<evidence type="ECO:0000256" key="8">
    <source>
        <dbReference type="ARBA" id="ARBA00023125"/>
    </source>
</evidence>
<dbReference type="PROSITE" id="PS51671">
    <property type="entry name" value="ACT"/>
    <property type="match status" value="1"/>
</dbReference>
<evidence type="ECO:0000259" key="12">
    <source>
        <dbReference type="PROSITE" id="PS50045"/>
    </source>
</evidence>
<dbReference type="SUPFAM" id="SSF55785">
    <property type="entry name" value="PYP-like sensor domain (PAS domain)"/>
    <property type="match status" value="1"/>
</dbReference>
<keyword evidence="6" id="KW-0067">ATP-binding</keyword>
<dbReference type="SUPFAM" id="SSF46689">
    <property type="entry name" value="Homeodomain-like"/>
    <property type="match status" value="1"/>
</dbReference>
<dbReference type="SUPFAM" id="SSF52540">
    <property type="entry name" value="P-loop containing nucleoside triphosphate hydrolases"/>
    <property type="match status" value="1"/>
</dbReference>
<dbReference type="SMART" id="SM00091">
    <property type="entry name" value="PAS"/>
    <property type="match status" value="1"/>
</dbReference>
<dbReference type="CDD" id="cd04877">
    <property type="entry name" value="ACT_TyrR"/>
    <property type="match status" value="1"/>
</dbReference>
<dbReference type="PANTHER" id="PTHR32071:SF3">
    <property type="entry name" value="HTH-TYPE TRANSCRIPTIONAL REGULATORY PROTEIN TYRR"/>
    <property type="match status" value="1"/>
</dbReference>
<dbReference type="InterPro" id="IPR035965">
    <property type="entry name" value="PAS-like_dom_sf"/>
</dbReference>
<keyword evidence="8" id="KW-0238">DNA-binding</keyword>
<evidence type="ECO:0000256" key="11">
    <source>
        <dbReference type="ARBA" id="ARBA00029500"/>
    </source>
</evidence>
<dbReference type="Pfam" id="PF00158">
    <property type="entry name" value="Sigma54_activat"/>
    <property type="match status" value="1"/>
</dbReference>
<dbReference type="InterPro" id="IPR000014">
    <property type="entry name" value="PAS"/>
</dbReference>
<evidence type="ECO:0000256" key="1">
    <source>
        <dbReference type="ARBA" id="ARBA00004496"/>
    </source>
</evidence>
<evidence type="ECO:0000256" key="4">
    <source>
        <dbReference type="ARBA" id="ARBA00022741"/>
    </source>
</evidence>
<evidence type="ECO:0000256" key="9">
    <source>
        <dbReference type="ARBA" id="ARBA00023159"/>
    </source>
</evidence>
<comment type="subcellular location">
    <subcellularLocation>
        <location evidence="1">Cytoplasm</location>
    </subcellularLocation>
</comment>
<evidence type="ECO:0000313" key="15">
    <source>
        <dbReference type="EMBL" id="GGA91199.1"/>
    </source>
</evidence>
<dbReference type="InterPro" id="IPR002078">
    <property type="entry name" value="Sigma_54_int"/>
</dbReference>
<dbReference type="Pfam" id="PF25601">
    <property type="entry name" value="AAA_lid_14"/>
    <property type="match status" value="1"/>
</dbReference>
<dbReference type="Gene3D" id="3.40.50.300">
    <property type="entry name" value="P-loop containing nucleotide triphosphate hydrolases"/>
    <property type="match status" value="1"/>
</dbReference>
<dbReference type="GO" id="GO:0003677">
    <property type="term" value="F:DNA binding"/>
    <property type="evidence" value="ECO:0007669"/>
    <property type="project" value="UniProtKB-KW"/>
</dbReference>
<dbReference type="FunFam" id="3.40.50.300:FF:000006">
    <property type="entry name" value="DNA-binding transcriptional regulator NtrC"/>
    <property type="match status" value="1"/>
</dbReference>
<evidence type="ECO:0000259" key="14">
    <source>
        <dbReference type="PROSITE" id="PS51671"/>
    </source>
</evidence>
<dbReference type="Pfam" id="PF00989">
    <property type="entry name" value="PAS"/>
    <property type="match status" value="1"/>
</dbReference>
<accession>A0A8J2UAS3</accession>
<keyword evidence="4" id="KW-0547">Nucleotide-binding</keyword>
<dbReference type="CDD" id="cd00009">
    <property type="entry name" value="AAA"/>
    <property type="match status" value="1"/>
</dbReference>
<evidence type="ECO:0000256" key="3">
    <source>
        <dbReference type="ARBA" id="ARBA00022491"/>
    </source>
</evidence>
<dbReference type="CDD" id="cd00130">
    <property type="entry name" value="PAS"/>
    <property type="match status" value="1"/>
</dbReference>
<feature type="domain" description="PAS" evidence="13">
    <location>
        <begin position="83"/>
        <end position="135"/>
    </location>
</feature>
<dbReference type="InterPro" id="IPR025943">
    <property type="entry name" value="Sigma_54_int_dom_ATP-bd_2"/>
</dbReference>
<dbReference type="InterPro" id="IPR002912">
    <property type="entry name" value="ACT_dom"/>
</dbReference>
<dbReference type="PROSITE" id="PS00676">
    <property type="entry name" value="SIGMA54_INTERACT_2"/>
    <property type="match status" value="1"/>
</dbReference>
<evidence type="ECO:0000256" key="5">
    <source>
        <dbReference type="ARBA" id="ARBA00022797"/>
    </source>
</evidence>
<keyword evidence="2" id="KW-0963">Cytoplasm</keyword>
<dbReference type="InterPro" id="IPR030828">
    <property type="entry name" value="HTH_TyrR"/>
</dbReference>
<dbReference type="Pfam" id="PF18024">
    <property type="entry name" value="HTH_50"/>
    <property type="match status" value="1"/>
</dbReference>
<dbReference type="NCBIfam" id="NF008085">
    <property type="entry name" value="PRK10820.1"/>
    <property type="match status" value="1"/>
</dbReference>
<dbReference type="Gene3D" id="3.30.70.260">
    <property type="match status" value="1"/>
</dbReference>
<keyword evidence="3" id="KW-0678">Repressor</keyword>
<dbReference type="EMBL" id="BMDX01000040">
    <property type="protein sequence ID" value="GGA91199.1"/>
    <property type="molecule type" value="Genomic_DNA"/>
</dbReference>
<dbReference type="Proteomes" id="UP000619743">
    <property type="component" value="Unassembled WGS sequence"/>
</dbReference>
<keyword evidence="9" id="KW-0010">Activator</keyword>
<dbReference type="AlphaFoldDB" id="A0A8J2UAS3"/>
<keyword evidence="7" id="KW-0805">Transcription regulation</keyword>
<dbReference type="InterPro" id="IPR058031">
    <property type="entry name" value="AAA_lid_NorR"/>
</dbReference>
<evidence type="ECO:0000256" key="10">
    <source>
        <dbReference type="ARBA" id="ARBA00023163"/>
    </source>
</evidence>
<keyword evidence="16" id="KW-1185">Reference proteome</keyword>
<dbReference type="InterPro" id="IPR025662">
    <property type="entry name" value="Sigma_54_int_dom_ATP-bd_1"/>
</dbReference>
<dbReference type="GO" id="GO:0005524">
    <property type="term" value="F:ATP binding"/>
    <property type="evidence" value="ECO:0007669"/>
    <property type="project" value="UniProtKB-KW"/>
</dbReference>
<dbReference type="InterPro" id="IPR009057">
    <property type="entry name" value="Homeodomain-like_sf"/>
</dbReference>
<evidence type="ECO:0000313" key="16">
    <source>
        <dbReference type="Proteomes" id="UP000619743"/>
    </source>
</evidence>
<dbReference type="Gene3D" id="1.10.8.60">
    <property type="match status" value="1"/>
</dbReference>
<gene>
    <name evidence="15" type="primary">tyrR</name>
    <name evidence="15" type="ORF">GCM10011369_36620</name>
</gene>
<keyword evidence="5" id="KW-0058">Aromatic hydrocarbons catabolism</keyword>
<dbReference type="PANTHER" id="PTHR32071">
    <property type="entry name" value="TRANSCRIPTIONAL REGULATORY PROTEIN"/>
    <property type="match status" value="1"/>
</dbReference>
<keyword evidence="10" id="KW-0804">Transcription</keyword>
<organism evidence="15 16">
    <name type="scientific">Neiella marina</name>
    <dbReference type="NCBI Taxonomy" id="508461"/>
    <lineage>
        <taxon>Bacteria</taxon>
        <taxon>Pseudomonadati</taxon>
        <taxon>Pseudomonadota</taxon>
        <taxon>Gammaproteobacteria</taxon>
        <taxon>Alteromonadales</taxon>
        <taxon>Echinimonadaceae</taxon>
        <taxon>Neiella</taxon>
    </lineage>
</organism>
<dbReference type="PROSITE" id="PS00688">
    <property type="entry name" value="SIGMA54_INTERACT_3"/>
    <property type="match status" value="1"/>
</dbReference>
<evidence type="ECO:0000256" key="2">
    <source>
        <dbReference type="ARBA" id="ARBA00022490"/>
    </source>
</evidence>
<dbReference type="InterPro" id="IPR025944">
    <property type="entry name" value="Sigma_54_int_dom_CS"/>
</dbReference>
<dbReference type="GO" id="GO:0005737">
    <property type="term" value="C:cytoplasm"/>
    <property type="evidence" value="ECO:0007669"/>
    <property type="project" value="UniProtKB-SubCell"/>
</dbReference>
<proteinExistence type="predicted"/>
<dbReference type="InterPro" id="IPR027417">
    <property type="entry name" value="P-loop_NTPase"/>
</dbReference>
<dbReference type="PROSITE" id="PS00675">
    <property type="entry name" value="SIGMA54_INTERACT_1"/>
    <property type="match status" value="1"/>
</dbReference>
<evidence type="ECO:0000259" key="13">
    <source>
        <dbReference type="PROSITE" id="PS50112"/>
    </source>
</evidence>
<reference evidence="16" key="1">
    <citation type="journal article" date="2019" name="Int. J. Syst. Evol. Microbiol.">
        <title>The Global Catalogue of Microorganisms (GCM) 10K type strain sequencing project: providing services to taxonomists for standard genome sequencing and annotation.</title>
        <authorList>
            <consortium name="The Broad Institute Genomics Platform"/>
            <consortium name="The Broad Institute Genome Sequencing Center for Infectious Disease"/>
            <person name="Wu L."/>
            <person name="Ma J."/>
        </authorList>
    </citation>
    <scope>NUCLEOTIDE SEQUENCE [LARGE SCALE GENOMIC DNA]</scope>
    <source>
        <strain evidence="16">CGMCC 1.10130</strain>
    </source>
</reference>
<protein>
    <recommendedName>
        <fullName evidence="11">HTH-type transcriptional regulatory protein TyrR</fullName>
    </recommendedName>
</protein>
<dbReference type="InterPro" id="IPR013767">
    <property type="entry name" value="PAS_fold"/>
</dbReference>